<dbReference type="EMBL" id="CAJVPY010010800">
    <property type="protein sequence ID" value="CAG8721875.1"/>
    <property type="molecule type" value="Genomic_DNA"/>
</dbReference>
<evidence type="ECO:0000313" key="2">
    <source>
        <dbReference type="Proteomes" id="UP000789405"/>
    </source>
</evidence>
<proteinExistence type="predicted"/>
<dbReference type="AlphaFoldDB" id="A0A9N9I691"/>
<reference evidence="1" key="1">
    <citation type="submission" date="2021-06" db="EMBL/GenBank/DDBJ databases">
        <authorList>
            <person name="Kallberg Y."/>
            <person name="Tangrot J."/>
            <person name="Rosling A."/>
        </authorList>
    </citation>
    <scope>NUCLEOTIDE SEQUENCE</scope>
    <source>
        <strain evidence="1">MA453B</strain>
    </source>
</reference>
<accession>A0A9N9I691</accession>
<keyword evidence="2" id="KW-1185">Reference proteome</keyword>
<gene>
    <name evidence="1" type="ORF">DERYTH_LOCUS14382</name>
</gene>
<comment type="caution">
    <text evidence="1">The sequence shown here is derived from an EMBL/GenBank/DDBJ whole genome shotgun (WGS) entry which is preliminary data.</text>
</comment>
<sequence>MVPKVIPVYSWFRSLCGHSGPQRIHSPMKFLQIRSTNSGGGIGYVPYYKKLTFAGNKENEEPKKKRRKCATENVKRISVFFFIDIQAVCTPDRTSKNKSSENLGYRTSPKYISKKPLPNPFLVNHEFETEEEEENSIEFDANLTIVGGKNEWFVDGLNIREHLKEYQNKKNLTKTSPEYYDIILFNSTNDGFLETLDNIIVSQMVNDITDMEKEVKSLLDRIIDRDIIITKENIQNVKENELLSFERKFAFKIQLIEEVNILVEPMSEGTYINSVLAPILNEIFFKNKSSWRAVYGETCLKTSAKDKNSQKYDSERRAPGKKIDVILELRNEKEEFSIIEISGPPLKKDWSHYKGDRLKIAKLLKTMVNNFAEIKP</sequence>
<dbReference type="OrthoDB" id="2443197at2759"/>
<organism evidence="1 2">
    <name type="scientific">Dentiscutata erythropus</name>
    <dbReference type="NCBI Taxonomy" id="1348616"/>
    <lineage>
        <taxon>Eukaryota</taxon>
        <taxon>Fungi</taxon>
        <taxon>Fungi incertae sedis</taxon>
        <taxon>Mucoromycota</taxon>
        <taxon>Glomeromycotina</taxon>
        <taxon>Glomeromycetes</taxon>
        <taxon>Diversisporales</taxon>
        <taxon>Gigasporaceae</taxon>
        <taxon>Dentiscutata</taxon>
    </lineage>
</organism>
<protein>
    <submittedName>
        <fullName evidence="1">20537_t:CDS:1</fullName>
    </submittedName>
</protein>
<dbReference type="Proteomes" id="UP000789405">
    <property type="component" value="Unassembled WGS sequence"/>
</dbReference>
<name>A0A9N9I691_9GLOM</name>
<evidence type="ECO:0000313" key="1">
    <source>
        <dbReference type="EMBL" id="CAG8721875.1"/>
    </source>
</evidence>